<proteinExistence type="predicted"/>
<dbReference type="EMBL" id="VCBC01000002">
    <property type="protein sequence ID" value="TLU67496.1"/>
    <property type="molecule type" value="Genomic_DNA"/>
</dbReference>
<dbReference type="AlphaFoldDB" id="A0A5R9IWE5"/>
<keyword evidence="2" id="KW-1185">Reference proteome</keyword>
<protein>
    <submittedName>
        <fullName evidence="1">Uncharacterized protein</fullName>
    </submittedName>
</protein>
<sequence>MIATFAHELAHYLTASAKQEPPGGWENWEFATDITATFLGFGVFMANSAFNFRQYTDSDSQGWQASRNGYLTEAEHVFSLALFIQLKGISPATVTPFLKSHLRKMLKKALAEIDSSNIVAQLKSVSSKQP</sequence>
<dbReference type="OrthoDB" id="7170694at2"/>
<organism evidence="1 2">
    <name type="scientific">Thalassotalea litorea</name>
    <dbReference type="NCBI Taxonomy" id="2020715"/>
    <lineage>
        <taxon>Bacteria</taxon>
        <taxon>Pseudomonadati</taxon>
        <taxon>Pseudomonadota</taxon>
        <taxon>Gammaproteobacteria</taxon>
        <taxon>Alteromonadales</taxon>
        <taxon>Colwelliaceae</taxon>
        <taxon>Thalassotalea</taxon>
    </lineage>
</organism>
<dbReference type="Proteomes" id="UP000307790">
    <property type="component" value="Unassembled WGS sequence"/>
</dbReference>
<evidence type="ECO:0000313" key="1">
    <source>
        <dbReference type="EMBL" id="TLU67496.1"/>
    </source>
</evidence>
<accession>A0A5R9IWE5</accession>
<reference evidence="1 2" key="1">
    <citation type="submission" date="2019-05" db="EMBL/GenBank/DDBJ databases">
        <title>Genome sequences of Thalassotalea litorea 1K03283.</title>
        <authorList>
            <person name="Zhang D."/>
        </authorList>
    </citation>
    <scope>NUCLEOTIDE SEQUENCE [LARGE SCALE GENOMIC DNA]</scope>
    <source>
        <strain evidence="1 2">MCCC 1K03283</strain>
    </source>
</reference>
<gene>
    <name evidence="1" type="ORF">FE810_00640</name>
</gene>
<dbReference type="RefSeq" id="WP_138318099.1">
    <property type="nucleotide sequence ID" value="NZ_VCBC01000002.1"/>
</dbReference>
<name>A0A5R9IWE5_9GAMM</name>
<evidence type="ECO:0000313" key="2">
    <source>
        <dbReference type="Proteomes" id="UP000307790"/>
    </source>
</evidence>
<comment type="caution">
    <text evidence="1">The sequence shown here is derived from an EMBL/GenBank/DDBJ whole genome shotgun (WGS) entry which is preliminary data.</text>
</comment>